<dbReference type="InterPro" id="IPR042098">
    <property type="entry name" value="TauD-like_sf"/>
</dbReference>
<keyword evidence="5" id="KW-0408">Iron</keyword>
<keyword evidence="2" id="KW-0479">Metal-binding</keyword>
<dbReference type="GO" id="GO:0051213">
    <property type="term" value="F:dioxygenase activity"/>
    <property type="evidence" value="ECO:0007669"/>
    <property type="project" value="UniProtKB-KW"/>
</dbReference>
<dbReference type="PANTHER" id="PTHR30468:SF1">
    <property type="entry name" value="ALPHA-KETOGLUTARATE-DEPENDENT SULFONATE DIOXYGENASE"/>
    <property type="match status" value="1"/>
</dbReference>
<evidence type="ECO:0000256" key="3">
    <source>
        <dbReference type="ARBA" id="ARBA00022964"/>
    </source>
</evidence>
<comment type="similarity">
    <text evidence="1">Belongs to the TfdA dioxygenase family.</text>
</comment>
<accession>A0ABS5F3H2</accession>
<dbReference type="Proteomes" id="UP001196870">
    <property type="component" value="Unassembled WGS sequence"/>
</dbReference>
<evidence type="ECO:0000313" key="8">
    <source>
        <dbReference type="Proteomes" id="UP001196870"/>
    </source>
</evidence>
<comment type="caution">
    <text evidence="7">The sequence shown here is derived from an EMBL/GenBank/DDBJ whole genome shotgun (WGS) entry which is preliminary data.</text>
</comment>
<reference evidence="8" key="1">
    <citation type="journal article" date="2021" name="Syst. Appl. Microbiol.">
        <title>Roseomonas hellenica sp. nov., isolated from roots of wild-growing Alkanna tinctoria.</title>
        <authorList>
            <person name="Rat A."/>
            <person name="Naranjo H.D."/>
            <person name="Lebbe L."/>
            <person name="Cnockaert M."/>
            <person name="Krigas N."/>
            <person name="Grigoriadou K."/>
            <person name="Maloupa E."/>
            <person name="Willems A."/>
        </authorList>
    </citation>
    <scope>NUCLEOTIDE SEQUENCE [LARGE SCALE GENOMIC DNA]</scope>
    <source>
        <strain evidence="8">LMG 31523</strain>
    </source>
</reference>
<dbReference type="InterPro" id="IPR051323">
    <property type="entry name" value="AtsK-like"/>
</dbReference>
<keyword evidence="8" id="KW-1185">Reference proteome</keyword>
<keyword evidence="3 7" id="KW-0223">Dioxygenase</keyword>
<name>A0ABS5F3H2_9PROT</name>
<evidence type="ECO:0000259" key="6">
    <source>
        <dbReference type="Pfam" id="PF02668"/>
    </source>
</evidence>
<keyword evidence="4" id="KW-0560">Oxidoreductase</keyword>
<dbReference type="PANTHER" id="PTHR30468">
    <property type="entry name" value="ALPHA-KETOGLUTARATE-DEPENDENT SULFONATE DIOXYGENASE"/>
    <property type="match status" value="1"/>
</dbReference>
<protein>
    <submittedName>
        <fullName evidence="7">Taurine dioxygenase</fullName>
    </submittedName>
</protein>
<dbReference type="EMBL" id="JAAGBB010000029">
    <property type="protein sequence ID" value="MBR0667066.1"/>
    <property type="molecule type" value="Genomic_DNA"/>
</dbReference>
<dbReference type="Pfam" id="PF02668">
    <property type="entry name" value="TauD"/>
    <property type="match status" value="1"/>
</dbReference>
<evidence type="ECO:0000256" key="4">
    <source>
        <dbReference type="ARBA" id="ARBA00023002"/>
    </source>
</evidence>
<evidence type="ECO:0000256" key="5">
    <source>
        <dbReference type="ARBA" id="ARBA00023004"/>
    </source>
</evidence>
<evidence type="ECO:0000313" key="7">
    <source>
        <dbReference type="EMBL" id="MBR0667066.1"/>
    </source>
</evidence>
<organism evidence="7 8">
    <name type="scientific">Plastoroseomonas hellenica</name>
    <dbReference type="NCBI Taxonomy" id="2687306"/>
    <lineage>
        <taxon>Bacteria</taxon>
        <taxon>Pseudomonadati</taxon>
        <taxon>Pseudomonadota</taxon>
        <taxon>Alphaproteobacteria</taxon>
        <taxon>Acetobacterales</taxon>
        <taxon>Acetobacteraceae</taxon>
        <taxon>Plastoroseomonas</taxon>
    </lineage>
</organism>
<dbReference type="SUPFAM" id="SSF51197">
    <property type="entry name" value="Clavaminate synthase-like"/>
    <property type="match status" value="1"/>
</dbReference>
<proteinExistence type="inferred from homology"/>
<gene>
    <name evidence="7" type="ORF">GXW71_22080</name>
</gene>
<feature type="domain" description="TauD/TfdA-like" evidence="6">
    <location>
        <begin position="8"/>
        <end position="275"/>
    </location>
</feature>
<dbReference type="Gene3D" id="3.60.130.10">
    <property type="entry name" value="Clavaminate synthase-like"/>
    <property type="match status" value="1"/>
</dbReference>
<evidence type="ECO:0000256" key="1">
    <source>
        <dbReference type="ARBA" id="ARBA00005896"/>
    </source>
</evidence>
<dbReference type="InterPro" id="IPR003819">
    <property type="entry name" value="TauD/TfdA-like"/>
</dbReference>
<evidence type="ECO:0000256" key="2">
    <source>
        <dbReference type="ARBA" id="ARBA00022723"/>
    </source>
</evidence>
<sequence>MQRRDGIEIRPLNPTIGAELHGIDLAQPLAEEQVAGIRDALHRYKVVFFRDQAITPEQQLDFARRFGPIDVNPIFGHVPDHPEVMLIVKEPDDRYNIGEIWHSDMSFAPVPPMGSILYAHQVPPAGGDTLWCDMHRAYETLSDGLKSTLRGLRAIHDNRGQLERAAARAGEVSTTVQASAFSKLREAVHPVVRVHEGSGLPCLFVSETFTWRFEGWTREESLPLLRFLWDHAIKVENQVRFRWQQGSIAFWDNRSTMHYAANDYHGWRREMHRVTIKGTPPG</sequence>